<accession>A0A1H7L1W9</accession>
<dbReference type="EMBL" id="FOAP01000003">
    <property type="protein sequence ID" value="SEK93039.1"/>
    <property type="molecule type" value="Genomic_DNA"/>
</dbReference>
<reference evidence="3" key="1">
    <citation type="submission" date="2016-10" db="EMBL/GenBank/DDBJ databases">
        <authorList>
            <person name="Varghese N."/>
            <person name="Submissions S."/>
        </authorList>
    </citation>
    <scope>NUCLEOTIDE SEQUENCE [LARGE SCALE GENOMIC DNA]</scope>
    <source>
        <strain evidence="3">DSM 17044</strain>
    </source>
</reference>
<feature type="domain" description="Type II secretion system protein GspG C-terminal" evidence="1">
    <location>
        <begin position="79"/>
        <end position="122"/>
    </location>
</feature>
<dbReference type="Pfam" id="PF08334">
    <property type="entry name" value="T2SSG"/>
    <property type="match status" value="1"/>
</dbReference>
<dbReference type="InterPro" id="IPR013545">
    <property type="entry name" value="T2SS_protein-GspG_C"/>
</dbReference>
<dbReference type="Gene3D" id="3.30.700.10">
    <property type="entry name" value="Glycoprotein, Type 4 Pilin"/>
    <property type="match status" value="1"/>
</dbReference>
<dbReference type="InterPro" id="IPR045584">
    <property type="entry name" value="Pilin-like"/>
</dbReference>
<proteinExistence type="predicted"/>
<name>A0A1H7L1W9_STIAU</name>
<evidence type="ECO:0000259" key="1">
    <source>
        <dbReference type="Pfam" id="PF08334"/>
    </source>
</evidence>
<dbReference type="AlphaFoldDB" id="A0A1H7L1W9"/>
<evidence type="ECO:0000313" key="2">
    <source>
        <dbReference type="EMBL" id="SEK93039.1"/>
    </source>
</evidence>
<dbReference type="OrthoDB" id="5383143at2"/>
<protein>
    <submittedName>
        <fullName evidence="2">General secretion pathway protein G</fullName>
    </submittedName>
</protein>
<sequence>MTETPAQLAPSPRPARLLLVIALVLCAVAVPTTLALRGKEDPSYALVHADFAVLKAAAEKYLAAHGTLPEEGPLDFLVPEFLPELPLDPWGRPYVFLYNGRQVFLATFGADGQRGGSGAEQDHTIHDGHSP</sequence>
<dbReference type="Proteomes" id="UP000182719">
    <property type="component" value="Unassembled WGS sequence"/>
</dbReference>
<organism evidence="2 3">
    <name type="scientific">Stigmatella aurantiaca</name>
    <dbReference type="NCBI Taxonomy" id="41"/>
    <lineage>
        <taxon>Bacteria</taxon>
        <taxon>Pseudomonadati</taxon>
        <taxon>Myxococcota</taxon>
        <taxon>Myxococcia</taxon>
        <taxon>Myxococcales</taxon>
        <taxon>Cystobacterineae</taxon>
        <taxon>Archangiaceae</taxon>
        <taxon>Stigmatella</taxon>
    </lineage>
</organism>
<dbReference type="RefSeq" id="WP_075005724.1">
    <property type="nucleotide sequence ID" value="NZ_FOAP01000003.1"/>
</dbReference>
<dbReference type="SUPFAM" id="SSF54523">
    <property type="entry name" value="Pili subunits"/>
    <property type="match status" value="1"/>
</dbReference>
<evidence type="ECO:0000313" key="3">
    <source>
        <dbReference type="Proteomes" id="UP000182719"/>
    </source>
</evidence>
<gene>
    <name evidence="2" type="ORF">SAMN05444354_10397</name>
</gene>
<keyword evidence="3" id="KW-1185">Reference proteome</keyword>